<evidence type="ECO:0000313" key="1">
    <source>
        <dbReference type="EMBL" id="KAI8440261.1"/>
    </source>
</evidence>
<gene>
    <name evidence="1" type="ORF">MSG28_001629</name>
</gene>
<organism evidence="1 2">
    <name type="scientific">Choristoneura fumiferana</name>
    <name type="common">Spruce budworm moth</name>
    <name type="synonym">Archips fumiferana</name>
    <dbReference type="NCBI Taxonomy" id="7141"/>
    <lineage>
        <taxon>Eukaryota</taxon>
        <taxon>Metazoa</taxon>
        <taxon>Ecdysozoa</taxon>
        <taxon>Arthropoda</taxon>
        <taxon>Hexapoda</taxon>
        <taxon>Insecta</taxon>
        <taxon>Pterygota</taxon>
        <taxon>Neoptera</taxon>
        <taxon>Endopterygota</taxon>
        <taxon>Lepidoptera</taxon>
        <taxon>Glossata</taxon>
        <taxon>Ditrysia</taxon>
        <taxon>Tortricoidea</taxon>
        <taxon>Tortricidae</taxon>
        <taxon>Tortricinae</taxon>
        <taxon>Choristoneura</taxon>
    </lineage>
</organism>
<sequence>MQLDCTWILPSLRLTRARRALRDAARAQASAAPLNAAHEWTRHNHGMALISAAMLVSKAVQFLLALAMMSEPGDAATTSAVKLCGRKLSDIMSRVCHAYNSPSWDDPTVVEQPGSVVRRKRQIGIADQCCTFGCTWEQLNEYCAISANSESALDDEDTHIVAEHTGSERKREAVPAPAPVVRADTERSREVGRGRSRGYGRRRGRRCWCRRKRRSGRRRSSVMGNMDQKNVRPAAVVGTVSPLLIWGSTLNADLPPDNNRYNYIAVYS</sequence>
<dbReference type="Proteomes" id="UP001064048">
    <property type="component" value="Chromosome 2"/>
</dbReference>
<name>A0ACC0KUI2_CHOFU</name>
<protein>
    <submittedName>
        <fullName evidence="1">Uncharacterized protein</fullName>
    </submittedName>
</protein>
<evidence type="ECO:0000313" key="2">
    <source>
        <dbReference type="Proteomes" id="UP001064048"/>
    </source>
</evidence>
<dbReference type="EMBL" id="CM046102">
    <property type="protein sequence ID" value="KAI8440261.1"/>
    <property type="molecule type" value="Genomic_DNA"/>
</dbReference>
<accession>A0ACC0KUI2</accession>
<comment type="caution">
    <text evidence="1">The sequence shown here is derived from an EMBL/GenBank/DDBJ whole genome shotgun (WGS) entry which is preliminary data.</text>
</comment>
<reference evidence="1 2" key="1">
    <citation type="journal article" date="2022" name="Genome Biol. Evol.">
        <title>The Spruce Budworm Genome: Reconstructing the Evolutionary History of Antifreeze Proteins.</title>
        <authorList>
            <person name="Beliveau C."/>
            <person name="Gagne P."/>
            <person name="Picq S."/>
            <person name="Vernygora O."/>
            <person name="Keeling C.I."/>
            <person name="Pinkney K."/>
            <person name="Doucet D."/>
            <person name="Wen F."/>
            <person name="Johnston J.S."/>
            <person name="Maaroufi H."/>
            <person name="Boyle B."/>
            <person name="Laroche J."/>
            <person name="Dewar K."/>
            <person name="Juretic N."/>
            <person name="Blackburn G."/>
            <person name="Nisole A."/>
            <person name="Brunet B."/>
            <person name="Brandao M."/>
            <person name="Lumley L."/>
            <person name="Duan J."/>
            <person name="Quan G."/>
            <person name="Lucarotti C.J."/>
            <person name="Roe A.D."/>
            <person name="Sperling F.A.H."/>
            <person name="Levesque R.C."/>
            <person name="Cusson M."/>
        </authorList>
    </citation>
    <scope>NUCLEOTIDE SEQUENCE [LARGE SCALE GENOMIC DNA]</scope>
    <source>
        <strain evidence="1">Glfc:IPQL:Cfum</strain>
    </source>
</reference>
<keyword evidence="2" id="KW-1185">Reference proteome</keyword>
<proteinExistence type="predicted"/>